<name>A0AAD1AYP0_9FLAO</name>
<dbReference type="AlphaFoldDB" id="A0AAD1AYP0"/>
<dbReference type="NCBIfam" id="NF008907">
    <property type="entry name" value="PRK12270.1"/>
    <property type="match status" value="1"/>
</dbReference>
<evidence type="ECO:0000313" key="9">
    <source>
        <dbReference type="Proteomes" id="UP000031659"/>
    </source>
</evidence>
<dbReference type="EC" id="1.2.4.2" evidence="4"/>
<protein>
    <recommendedName>
        <fullName evidence="4">oxoglutarate dehydrogenase (succinyl-transferring)</fullName>
        <ecNumber evidence="4">1.2.4.2</ecNumber>
    </recommendedName>
</protein>
<dbReference type="Gene3D" id="3.40.50.11610">
    <property type="entry name" value="Multifunctional 2-oxoglutarate metabolism enzyme, C-terminal domain"/>
    <property type="match status" value="1"/>
</dbReference>
<sequence>MKYKSMERFSFLNTINFNQIEILYNKYLKSPDSIEHSWRAFFQGFDFYKKKYNIFLKKKSKKIFKEINVLKLINFYKEKGHLFSNINPIFEKKIKYDPTLDIKNFNLDKEDLDNCFFSSKEIGIYPCSLKEIIGVLKKKYCESIGLEYMYINNIKQIKWINNWINNNNNYILSNNEKINFLIKLNKAIEFEKFLHTKFVGQKRFSIEGNESILPALYYIIEYSSINYPIEDFVIGMSHRGRLNILCNFFKKECKKIFNEFLGKEYYENKFLGDVKYHLGYKRYIKNKIGKKINIINVPNSSHLESVDPIVEGIVRAKIDNDYNGNYNKVIPIIIHGDASFSAQGIAYEVIQMSLLEGYKTGGTIHIIINNQIGFTTNCSDSRSSIYCTDLAKVILSPVIHVNSDDIESVIYSIRFAIDFRMYSNKDVFVDLLGYRRYGHNEGDDPRFTQQFFYKMIDNHKNIYDIYKKKLKKKNFFSKKFLKKIENKYKNIIENGYNESKYIKKTELDNFISYKDELIYAKYKYLIKKVNTTFPKKKLLEIGNKIYNINKYQNIYKKLKKILINKLFLLIKKRIVDWGIAELLAYGSLLYEGYNVRLSGEDVERGTFAHRHIVINSEFEEKILLLNNIGKGKINVYNSLLSEYGVLGFDYGYSMFSNKTLTLWEAQFGDFSNGAQIIIDQYLSSAETKWKIKNGLVLLLPHGYEGQGSEHSSSRIERYLQLCANYNMFICNCSTPSNFYHLLRRQIKSNFRKPLIIFTPKSLLRNIKCISLLKELSNGEFEEIIYDKYIKKKNVKKIIFCSGKIYYDILKKTKKLNNKNIAIIRIEQLYPIKNNYIENILMQYKNKKYILWVQEEPENMGVWPYLYIKYRKIPWILISPPESSAPSTGSYNSFFKNHIELVNKIFTI</sequence>
<dbReference type="GO" id="GO:0030976">
    <property type="term" value="F:thiamine pyrophosphate binding"/>
    <property type="evidence" value="ECO:0007669"/>
    <property type="project" value="InterPro"/>
</dbReference>
<comment type="cofactor">
    <cofactor evidence="1">
        <name>thiamine diphosphate</name>
        <dbReference type="ChEBI" id="CHEBI:58937"/>
    </cofactor>
</comment>
<evidence type="ECO:0000256" key="5">
    <source>
        <dbReference type="ARBA" id="ARBA00023002"/>
    </source>
</evidence>
<dbReference type="InterPro" id="IPR032106">
    <property type="entry name" value="2-oxogl_dehyd_N"/>
</dbReference>
<dbReference type="Gene3D" id="1.10.287.1150">
    <property type="entry name" value="TPP helical domain"/>
    <property type="match status" value="1"/>
</dbReference>
<dbReference type="SUPFAM" id="SSF52518">
    <property type="entry name" value="Thiamin diphosphate-binding fold (THDP-binding)"/>
    <property type="match status" value="2"/>
</dbReference>
<dbReference type="NCBIfam" id="NF006914">
    <property type="entry name" value="PRK09404.1"/>
    <property type="match status" value="1"/>
</dbReference>
<dbReference type="GO" id="GO:0004591">
    <property type="term" value="F:oxoglutarate dehydrogenase (succinyl-transferring) activity"/>
    <property type="evidence" value="ECO:0007669"/>
    <property type="project" value="UniProtKB-EC"/>
</dbReference>
<dbReference type="Pfam" id="PF16078">
    <property type="entry name" value="2-oxogl_dehyd_N"/>
    <property type="match status" value="1"/>
</dbReference>
<keyword evidence="5" id="KW-0560">Oxidoreductase</keyword>
<evidence type="ECO:0000256" key="2">
    <source>
        <dbReference type="ARBA" id="ARBA00003906"/>
    </source>
</evidence>
<dbReference type="NCBIfam" id="TIGR00239">
    <property type="entry name" value="2oxo_dh_E1"/>
    <property type="match status" value="1"/>
</dbReference>
<feature type="domain" description="Transketolase-like pyrimidine-binding" evidence="7">
    <location>
        <begin position="575"/>
        <end position="765"/>
    </location>
</feature>
<dbReference type="InterPro" id="IPR011603">
    <property type="entry name" value="2oxoglutarate_DH_E1"/>
</dbReference>
<comment type="function">
    <text evidence="2">E1 component of the 2-oxoglutarate dehydrogenase (OGDH) complex which catalyzes the decarboxylation of 2-oxoglutarate, the first step in the conversion of 2-oxoglutarate to succinyl-CoA and CO(2).</text>
</comment>
<accession>A0AAD1AYP0</accession>
<dbReference type="EMBL" id="AP013293">
    <property type="protein sequence ID" value="BAO66350.1"/>
    <property type="molecule type" value="Genomic_DNA"/>
</dbReference>
<dbReference type="PANTHER" id="PTHR23152:SF4">
    <property type="entry name" value="2-OXOADIPATE DEHYDROGENASE COMPLEX COMPONENT E1"/>
    <property type="match status" value="1"/>
</dbReference>
<dbReference type="InterPro" id="IPR042179">
    <property type="entry name" value="KGD_C_sf"/>
</dbReference>
<dbReference type="GO" id="GO:0006099">
    <property type="term" value="P:tricarboxylic acid cycle"/>
    <property type="evidence" value="ECO:0007669"/>
    <property type="project" value="TreeGrafter"/>
</dbReference>
<dbReference type="GO" id="GO:0045252">
    <property type="term" value="C:oxoglutarate dehydrogenase complex"/>
    <property type="evidence" value="ECO:0007669"/>
    <property type="project" value="TreeGrafter"/>
</dbReference>
<gene>
    <name evidence="8" type="primary">sucA</name>
    <name evidence="8" type="ORF">SMPSPU_201</name>
</gene>
<reference evidence="8 9" key="1">
    <citation type="journal article" date="2014" name="ISME J.">
        <title>Swapping symbionts in spittlebugs: evolutionary replacement of a reduced genome symbiont.</title>
        <authorList>
            <person name="Koga R."/>
            <person name="Moran N.A."/>
        </authorList>
    </citation>
    <scope>NUCLEOTIDE SEQUENCE [LARGE SCALE GENOMIC DNA]</scope>
    <source>
        <strain evidence="8 9">PSPU</strain>
    </source>
</reference>
<evidence type="ECO:0000256" key="1">
    <source>
        <dbReference type="ARBA" id="ARBA00001964"/>
    </source>
</evidence>
<evidence type="ECO:0000259" key="7">
    <source>
        <dbReference type="SMART" id="SM00861"/>
    </source>
</evidence>
<comment type="similarity">
    <text evidence="3">Belongs to the alpha-ketoglutarate dehydrogenase family.</text>
</comment>
<dbReference type="GO" id="GO:0005829">
    <property type="term" value="C:cytosol"/>
    <property type="evidence" value="ECO:0007669"/>
    <property type="project" value="TreeGrafter"/>
</dbReference>
<dbReference type="Pfam" id="PF16870">
    <property type="entry name" value="OxoGdeHyase_C"/>
    <property type="match status" value="1"/>
</dbReference>
<dbReference type="KEGG" id="smup:SMPSPU_201"/>
<dbReference type="Gene3D" id="3.40.50.970">
    <property type="match status" value="1"/>
</dbReference>
<evidence type="ECO:0000256" key="3">
    <source>
        <dbReference type="ARBA" id="ARBA00006936"/>
    </source>
</evidence>
<evidence type="ECO:0000313" key="8">
    <source>
        <dbReference type="EMBL" id="BAO66350.1"/>
    </source>
</evidence>
<organism evidence="8 9">
    <name type="scientific">Candidatus Karelsulcia muelleri PSPU</name>
    <dbReference type="NCBI Taxonomy" id="1189303"/>
    <lineage>
        <taxon>Bacteria</taxon>
        <taxon>Pseudomonadati</taxon>
        <taxon>Bacteroidota</taxon>
        <taxon>Flavobacteriia</taxon>
        <taxon>Flavobacteriales</taxon>
        <taxon>Candidatus Karelsulcia</taxon>
    </lineage>
</organism>
<dbReference type="CDD" id="cd02016">
    <property type="entry name" value="TPP_E1_OGDC_like"/>
    <property type="match status" value="1"/>
</dbReference>
<dbReference type="SMART" id="SM00861">
    <property type="entry name" value="Transket_pyr"/>
    <property type="match status" value="1"/>
</dbReference>
<dbReference type="PANTHER" id="PTHR23152">
    <property type="entry name" value="2-OXOGLUTARATE DEHYDROGENASE"/>
    <property type="match status" value="1"/>
</dbReference>
<dbReference type="Pfam" id="PF00676">
    <property type="entry name" value="E1_dh"/>
    <property type="match status" value="1"/>
</dbReference>
<evidence type="ECO:0000256" key="4">
    <source>
        <dbReference type="ARBA" id="ARBA00012280"/>
    </source>
</evidence>
<dbReference type="PIRSF" id="PIRSF000157">
    <property type="entry name" value="Oxoglu_dh_E1"/>
    <property type="match status" value="1"/>
</dbReference>
<dbReference type="InterPro" id="IPR005475">
    <property type="entry name" value="Transketolase-like_Pyr-bd"/>
</dbReference>
<dbReference type="InterPro" id="IPR031717">
    <property type="entry name" value="ODO-1/KGD_C"/>
</dbReference>
<dbReference type="Proteomes" id="UP000031659">
    <property type="component" value="Chromosome"/>
</dbReference>
<evidence type="ECO:0000256" key="6">
    <source>
        <dbReference type="ARBA" id="ARBA00023052"/>
    </source>
</evidence>
<proteinExistence type="inferred from homology"/>
<dbReference type="Pfam" id="PF02779">
    <property type="entry name" value="Transket_pyr"/>
    <property type="match status" value="1"/>
</dbReference>
<dbReference type="InterPro" id="IPR001017">
    <property type="entry name" value="DH_E1"/>
</dbReference>
<keyword evidence="6" id="KW-0786">Thiamine pyrophosphate</keyword>
<dbReference type="Gene3D" id="3.40.50.12470">
    <property type="match status" value="1"/>
</dbReference>
<dbReference type="InterPro" id="IPR029061">
    <property type="entry name" value="THDP-binding"/>
</dbReference>